<keyword evidence="4" id="KW-1185">Reference proteome</keyword>
<accession>A0A9W6BDA9</accession>
<gene>
    <name evidence="3" type="primary">PLEST011058</name>
    <name evidence="3" type="ORF">PLESTB_000336700</name>
</gene>
<evidence type="ECO:0000256" key="1">
    <source>
        <dbReference type="SAM" id="MobiDB-lite"/>
    </source>
</evidence>
<feature type="region of interest" description="Disordered" evidence="1">
    <location>
        <begin position="128"/>
        <end position="211"/>
    </location>
</feature>
<dbReference type="Proteomes" id="UP001165080">
    <property type="component" value="Unassembled WGS sequence"/>
</dbReference>
<protein>
    <submittedName>
        <fullName evidence="3">Uncharacterized protein</fullName>
    </submittedName>
</protein>
<comment type="caution">
    <text evidence="3">The sequence shown here is derived from an EMBL/GenBank/DDBJ whole genome shotgun (WGS) entry which is preliminary data.</text>
</comment>
<keyword evidence="2" id="KW-1133">Transmembrane helix</keyword>
<keyword evidence="2" id="KW-0472">Membrane</keyword>
<dbReference type="AlphaFoldDB" id="A0A9W6BDA9"/>
<dbReference type="EMBL" id="BRXU01000003">
    <property type="protein sequence ID" value="GLC50049.1"/>
    <property type="molecule type" value="Genomic_DNA"/>
</dbReference>
<feature type="compositionally biased region" description="Acidic residues" evidence="1">
    <location>
        <begin position="141"/>
        <end position="153"/>
    </location>
</feature>
<organism evidence="3 4">
    <name type="scientific">Pleodorina starrii</name>
    <dbReference type="NCBI Taxonomy" id="330485"/>
    <lineage>
        <taxon>Eukaryota</taxon>
        <taxon>Viridiplantae</taxon>
        <taxon>Chlorophyta</taxon>
        <taxon>core chlorophytes</taxon>
        <taxon>Chlorophyceae</taxon>
        <taxon>CS clade</taxon>
        <taxon>Chlamydomonadales</taxon>
        <taxon>Volvocaceae</taxon>
        <taxon>Pleodorina</taxon>
    </lineage>
</organism>
<evidence type="ECO:0000256" key="2">
    <source>
        <dbReference type="SAM" id="Phobius"/>
    </source>
</evidence>
<feature type="compositionally biased region" description="Basic and acidic residues" evidence="1">
    <location>
        <begin position="201"/>
        <end position="211"/>
    </location>
</feature>
<feature type="compositionally biased region" description="Low complexity" evidence="1">
    <location>
        <begin position="179"/>
        <end position="190"/>
    </location>
</feature>
<keyword evidence="2" id="KW-0812">Transmembrane</keyword>
<reference evidence="3 4" key="1">
    <citation type="journal article" date="2023" name="Commun. Biol.">
        <title>Reorganization of the ancestral sex-determining regions during the evolution of trioecy in Pleodorina starrii.</title>
        <authorList>
            <person name="Takahashi K."/>
            <person name="Suzuki S."/>
            <person name="Kawai-Toyooka H."/>
            <person name="Yamamoto K."/>
            <person name="Hamaji T."/>
            <person name="Ootsuki R."/>
            <person name="Yamaguchi H."/>
            <person name="Kawachi M."/>
            <person name="Higashiyama T."/>
            <person name="Nozaki H."/>
        </authorList>
    </citation>
    <scope>NUCLEOTIDE SEQUENCE [LARGE SCALE GENOMIC DNA]</scope>
    <source>
        <strain evidence="3 4">NIES-4479</strain>
    </source>
</reference>
<evidence type="ECO:0000313" key="4">
    <source>
        <dbReference type="Proteomes" id="UP001165080"/>
    </source>
</evidence>
<feature type="transmembrane region" description="Helical" evidence="2">
    <location>
        <begin position="15"/>
        <end position="35"/>
    </location>
</feature>
<proteinExistence type="predicted"/>
<sequence>MALGRASNHIDKQHTLILVLVATVTAACGILGRLARPFWVRVQRRPIQKAANCKRGTPLGRVVSECEARWLLGDLQAALNGDAPAVQRVGSMLAAGYGARRQDHQSAASWAKSALALQSYKEPGAEELARWSGSSLRSEPSSEDEQDACDEGDAGTSIGRSPSWSTGLGSSAGLGPGVGVAAPARTPPRGSNWPTALQRRLSADDAVQRKP</sequence>
<dbReference type="PROSITE" id="PS51257">
    <property type="entry name" value="PROKAR_LIPOPROTEIN"/>
    <property type="match status" value="1"/>
</dbReference>
<evidence type="ECO:0000313" key="3">
    <source>
        <dbReference type="EMBL" id="GLC50049.1"/>
    </source>
</evidence>
<name>A0A9W6BDA9_9CHLO</name>